<dbReference type="AlphaFoldDB" id="A0A327RRE4"/>
<dbReference type="InterPro" id="IPR017853">
    <property type="entry name" value="GH"/>
</dbReference>
<comment type="caution">
    <text evidence="4">The sequence shown here is derived from an EMBL/GenBank/DDBJ whole genome shotgun (WGS) entry which is preliminary data.</text>
</comment>
<feature type="signal peptide" evidence="2">
    <location>
        <begin position="1"/>
        <end position="18"/>
    </location>
</feature>
<evidence type="ECO:0000259" key="3">
    <source>
        <dbReference type="SMART" id="SM00642"/>
    </source>
</evidence>
<dbReference type="Pfam" id="PF00128">
    <property type="entry name" value="Alpha-amylase"/>
    <property type="match status" value="1"/>
</dbReference>
<accession>A0A327RRE4</accession>
<dbReference type="CDD" id="cd11350">
    <property type="entry name" value="AmyAc_4"/>
    <property type="match status" value="1"/>
</dbReference>
<name>A0A327RRE4_9FLAO</name>
<dbReference type="InterPro" id="IPR013783">
    <property type="entry name" value="Ig-like_fold"/>
</dbReference>
<sequence>MKRFLLSLCLLLPLIGLSQVTTNPDPILIDQPVTITVDVTATTCNSIVNPTKVYAHLGVGDDTNEYGIKVVGNWGQDDGIGEMTNNGDGTWSITFTPNTYFNLTAAEEANVTKMGMVFRNPDGTQELKLDNGGCQNFVFNVGAFQVTMINPESNGTIGVNNNSGTQILAQNTNGNATYVLKANGSVVNTSTTTFYSYFFPNITENKYCELEVTQGGSMVTKKFTILVNDTQTAAMPANMENGINYTSNTSATLVLEAPYKDYVYVAGSFNNWTPTASHAMKKDPTSGKFWVEVTGLTPGQIETYQYWVGAQSPVTDSPRVVKVADPFSTLVLSPFDDPWIPASSYPNLPTYPAGQEREVTVLQTGQTPYNWQVTNFQKPKKEDLVIYEVLIRDFDKNTDGGRNFQHLIDRIDYFKNLNVNAIQLMPIMEFEGNESWGYNTSFHMALDKYYGTEDKFKEFVDLCHQNGIAVILDVALNHAFGRNPMVRMWMNDPDGDGWGEPSSENPYFNEVAQHSYSVGSDFNHTEQYDAPTPEATTTNPITNYYVERVIKHWIEEFKIDGFRWDLTKGFTQKAETGDAATNSYQSDRVNILKAYADYSWSLDPDHYVIFEHLGGNQEEKEWADYRVGEGKGIMLWGKMTDPYNQLTMGYASGSNINGMGHNSRSFIAPRLVGYPESHDEERLMYRNLQFGNSTNTSHDVTNLNTAIKRMSPMGAVSLTIPGPKMIWHFGELGMENSIFTCNNGTVNEPGGADGDCKLDTKPQPQWDNSWLTDVNRSQVYNDWSRLNDLKINEPVFEGDYVINNSTNPNVDTLTPRIYIFDNTIPANELRNVVILANFDVVTQNITPDFPYTGTWYDLMDETNSTSINVSSTSAQISIPPGEFRIYGNAVPQSLSNEEFDVVQGFKLHPNPASTSFSLTTKMKHVQIIDVSGKLITEYKGDFEAGHQFNIESLSEGLYLIKLEDDLGQTKTSKLIKL</sequence>
<dbReference type="SUPFAM" id="SSF51445">
    <property type="entry name" value="(Trans)glycosidases"/>
    <property type="match status" value="1"/>
</dbReference>
<proteinExistence type="predicted"/>
<dbReference type="GO" id="GO:0004556">
    <property type="term" value="F:alpha-amylase activity"/>
    <property type="evidence" value="ECO:0007669"/>
    <property type="project" value="TreeGrafter"/>
</dbReference>
<keyword evidence="1 2" id="KW-0732">Signal</keyword>
<dbReference type="OrthoDB" id="9761875at2"/>
<gene>
    <name evidence="4" type="ORF">LY08_00448</name>
</gene>
<dbReference type="EMBL" id="QLLO01000001">
    <property type="protein sequence ID" value="RAJ18173.1"/>
    <property type="molecule type" value="Genomic_DNA"/>
</dbReference>
<dbReference type="InterPro" id="IPR014756">
    <property type="entry name" value="Ig_E-set"/>
</dbReference>
<organism evidence="4 5">
    <name type="scientific">Olleya aquimaris</name>
    <dbReference type="NCBI Taxonomy" id="639310"/>
    <lineage>
        <taxon>Bacteria</taxon>
        <taxon>Pseudomonadati</taxon>
        <taxon>Bacteroidota</taxon>
        <taxon>Flavobacteriia</taxon>
        <taxon>Flavobacteriales</taxon>
        <taxon>Flavobacteriaceae</taxon>
    </lineage>
</organism>
<dbReference type="PANTHER" id="PTHR10357:SF179">
    <property type="entry name" value="NEUTRAL AND BASIC AMINO ACID TRANSPORT PROTEIN RBAT"/>
    <property type="match status" value="1"/>
</dbReference>
<dbReference type="SMART" id="SM00642">
    <property type="entry name" value="Aamy"/>
    <property type="match status" value="1"/>
</dbReference>
<feature type="chain" id="PRO_5016345316" evidence="2">
    <location>
        <begin position="19"/>
        <end position="977"/>
    </location>
</feature>
<dbReference type="Pfam" id="PF18962">
    <property type="entry name" value="Por_Secre_tail"/>
    <property type="match status" value="1"/>
</dbReference>
<evidence type="ECO:0000256" key="1">
    <source>
        <dbReference type="ARBA" id="ARBA00022729"/>
    </source>
</evidence>
<dbReference type="SUPFAM" id="SSF81296">
    <property type="entry name" value="E set domains"/>
    <property type="match status" value="1"/>
</dbReference>
<dbReference type="Gene3D" id="3.20.20.80">
    <property type="entry name" value="Glycosidases"/>
    <property type="match status" value="1"/>
</dbReference>
<dbReference type="Gene3D" id="2.60.40.10">
    <property type="entry name" value="Immunoglobulins"/>
    <property type="match status" value="1"/>
</dbReference>
<dbReference type="PANTHER" id="PTHR10357">
    <property type="entry name" value="ALPHA-AMYLASE FAMILY MEMBER"/>
    <property type="match status" value="1"/>
</dbReference>
<dbReference type="RefSeq" id="WP_111658799.1">
    <property type="nucleotide sequence ID" value="NZ_QLLO01000001.1"/>
</dbReference>
<dbReference type="Proteomes" id="UP000248703">
    <property type="component" value="Unassembled WGS sequence"/>
</dbReference>
<protein>
    <submittedName>
        <fullName evidence="4">Putative secreted protein (Por secretion system target)</fullName>
    </submittedName>
</protein>
<feature type="domain" description="Glycosyl hydrolase family 13 catalytic" evidence="3">
    <location>
        <begin position="388"/>
        <end position="785"/>
    </location>
</feature>
<keyword evidence="5" id="KW-1185">Reference proteome</keyword>
<evidence type="ECO:0000313" key="4">
    <source>
        <dbReference type="EMBL" id="RAJ18173.1"/>
    </source>
</evidence>
<evidence type="ECO:0000256" key="2">
    <source>
        <dbReference type="SAM" id="SignalP"/>
    </source>
</evidence>
<reference evidence="4 5" key="1">
    <citation type="submission" date="2018-06" db="EMBL/GenBank/DDBJ databases">
        <title>Genomic Encyclopedia of Archaeal and Bacterial Type Strains, Phase II (KMG-II): from individual species to whole genera.</title>
        <authorList>
            <person name="Goeker M."/>
        </authorList>
    </citation>
    <scope>NUCLEOTIDE SEQUENCE [LARGE SCALE GENOMIC DNA]</scope>
    <source>
        <strain evidence="4 5">DSM 24464</strain>
    </source>
</reference>
<evidence type="ECO:0000313" key="5">
    <source>
        <dbReference type="Proteomes" id="UP000248703"/>
    </source>
</evidence>
<dbReference type="InterPro" id="IPR006047">
    <property type="entry name" value="GH13_cat_dom"/>
</dbReference>
<dbReference type="NCBIfam" id="TIGR04183">
    <property type="entry name" value="Por_Secre_tail"/>
    <property type="match status" value="1"/>
</dbReference>
<dbReference type="GO" id="GO:0009313">
    <property type="term" value="P:oligosaccharide catabolic process"/>
    <property type="evidence" value="ECO:0007669"/>
    <property type="project" value="TreeGrafter"/>
</dbReference>
<dbReference type="InterPro" id="IPR026444">
    <property type="entry name" value="Secre_tail"/>
</dbReference>